<keyword evidence="2 5" id="KW-0378">Hydrolase</keyword>
<sequence>MAEVKHFVFFDFEMICSNRGMPFEDMEAIRLGAVKYEIETEKVTYFDQYIRPTKLKPLSNFCKKLTGIHDSDLVDANTFEDVFASFLTWVGGVKKSRFFSWSKSDLTRLKLDAEKHPISSTTIDKIEARYLDFQDILSKRVSKNNLSVQNALDLYGLEFIGQQHNPMYDAYNTLRIYISFSNQALKSDLIMLNHFIFDGEVTEITSRINVLLKEEMKRDLEILLEDMKDIYHLKHAQKMIKKVKRLVKKYENILINRSGLFSKDNINVVRMIKEFYEELLITYQNHFTHSSKIMILDDHIIKPIKHLAI</sequence>
<dbReference type="CDD" id="cd06133">
    <property type="entry name" value="ERI-1_3'hExo_like"/>
    <property type="match status" value="1"/>
</dbReference>
<protein>
    <submittedName>
        <fullName evidence="5">3'-5' exonuclease</fullName>
        <ecNumber evidence="5">3.1.-.-</ecNumber>
    </submittedName>
</protein>
<gene>
    <name evidence="5" type="ORF">QQS35_03915</name>
</gene>
<dbReference type="SMART" id="SM00479">
    <property type="entry name" value="EXOIII"/>
    <property type="match status" value="1"/>
</dbReference>
<dbReference type="EMBL" id="JASTZU010000018">
    <property type="protein sequence ID" value="MDL4839605.1"/>
    <property type="molecule type" value="Genomic_DNA"/>
</dbReference>
<evidence type="ECO:0000259" key="4">
    <source>
        <dbReference type="SMART" id="SM00479"/>
    </source>
</evidence>
<dbReference type="EC" id="3.1.-.-" evidence="5"/>
<evidence type="ECO:0000313" key="5">
    <source>
        <dbReference type="EMBL" id="MDL4839605.1"/>
    </source>
</evidence>
<dbReference type="PANTHER" id="PTHR23044:SF61">
    <property type="entry name" value="3'-5' EXORIBONUCLEASE 1-RELATED"/>
    <property type="match status" value="1"/>
</dbReference>
<dbReference type="Proteomes" id="UP001235343">
    <property type="component" value="Unassembled WGS sequence"/>
</dbReference>
<evidence type="ECO:0000256" key="2">
    <source>
        <dbReference type="ARBA" id="ARBA00022801"/>
    </source>
</evidence>
<dbReference type="InterPro" id="IPR047201">
    <property type="entry name" value="ERI-1_3'hExo-like"/>
</dbReference>
<evidence type="ECO:0000313" key="6">
    <source>
        <dbReference type="Proteomes" id="UP001235343"/>
    </source>
</evidence>
<dbReference type="InterPro" id="IPR013520">
    <property type="entry name" value="Ribonucl_H"/>
</dbReference>
<accession>A0ABT7L4S4</accession>
<proteinExistence type="predicted"/>
<keyword evidence="3 5" id="KW-0269">Exonuclease</keyword>
<keyword evidence="6" id="KW-1185">Reference proteome</keyword>
<dbReference type="InterPro" id="IPR012337">
    <property type="entry name" value="RNaseH-like_sf"/>
</dbReference>
<dbReference type="Gene3D" id="3.30.420.10">
    <property type="entry name" value="Ribonuclease H-like superfamily/Ribonuclease H"/>
    <property type="match status" value="1"/>
</dbReference>
<dbReference type="PANTHER" id="PTHR23044">
    <property type="entry name" value="3'-5' EXONUCLEASE ERI1-RELATED"/>
    <property type="match status" value="1"/>
</dbReference>
<dbReference type="InterPro" id="IPR036397">
    <property type="entry name" value="RNaseH_sf"/>
</dbReference>
<dbReference type="RefSeq" id="WP_285930524.1">
    <property type="nucleotide sequence ID" value="NZ_JASTZU010000018.1"/>
</dbReference>
<feature type="domain" description="Exonuclease" evidence="4">
    <location>
        <begin position="6"/>
        <end position="186"/>
    </location>
</feature>
<dbReference type="SUPFAM" id="SSF53098">
    <property type="entry name" value="Ribonuclease H-like"/>
    <property type="match status" value="1"/>
</dbReference>
<organism evidence="5 6">
    <name type="scientific">Aquibacillus rhizosphaerae</name>
    <dbReference type="NCBI Taxonomy" id="3051431"/>
    <lineage>
        <taxon>Bacteria</taxon>
        <taxon>Bacillati</taxon>
        <taxon>Bacillota</taxon>
        <taxon>Bacilli</taxon>
        <taxon>Bacillales</taxon>
        <taxon>Bacillaceae</taxon>
        <taxon>Aquibacillus</taxon>
    </lineage>
</organism>
<dbReference type="Pfam" id="PF00929">
    <property type="entry name" value="RNase_T"/>
    <property type="match status" value="1"/>
</dbReference>
<name>A0ABT7L4S4_9BACI</name>
<evidence type="ECO:0000256" key="3">
    <source>
        <dbReference type="ARBA" id="ARBA00022839"/>
    </source>
</evidence>
<keyword evidence="1" id="KW-0540">Nuclease</keyword>
<dbReference type="InterPro" id="IPR051274">
    <property type="entry name" value="3-5_Exoribonuclease"/>
</dbReference>
<comment type="caution">
    <text evidence="5">The sequence shown here is derived from an EMBL/GenBank/DDBJ whole genome shotgun (WGS) entry which is preliminary data.</text>
</comment>
<reference evidence="5 6" key="1">
    <citation type="submission" date="2023-06" db="EMBL/GenBank/DDBJ databases">
        <title>Aquibacillus rhizosphaerae LR5S19.</title>
        <authorList>
            <person name="Sun J.-Q."/>
        </authorList>
    </citation>
    <scope>NUCLEOTIDE SEQUENCE [LARGE SCALE GENOMIC DNA]</scope>
    <source>
        <strain evidence="5 6">LR5S19</strain>
    </source>
</reference>
<dbReference type="GO" id="GO:0004527">
    <property type="term" value="F:exonuclease activity"/>
    <property type="evidence" value="ECO:0007669"/>
    <property type="project" value="UniProtKB-KW"/>
</dbReference>
<evidence type="ECO:0000256" key="1">
    <source>
        <dbReference type="ARBA" id="ARBA00022722"/>
    </source>
</evidence>